<sequence length="193" mass="19916">MNRSLAAVGAAGLLAAGLAQAPSALAASNTAVRSVPVDDATSVEIHVTANCVQADGRCYFNTSANLLGPDGVTGFPDGTWARQTVTLRSNDRNVWQASEYSAPAGMPRETKGSDHDGVLSKQYKALTNVEISATYFGGGAPERFAIEGTSVPTDWTSGQPAFGPVFIACSVIQVTMGPVTVSTPTACAQTKFS</sequence>
<accession>A0A1X0D5F1</accession>
<dbReference type="RefSeq" id="WP_083032202.1">
    <property type="nucleotide sequence ID" value="NZ_AP022618.1"/>
</dbReference>
<organism evidence="1 2">
    <name type="scientific">Mycolicibacterium insubricum</name>
    <dbReference type="NCBI Taxonomy" id="444597"/>
    <lineage>
        <taxon>Bacteria</taxon>
        <taxon>Bacillati</taxon>
        <taxon>Actinomycetota</taxon>
        <taxon>Actinomycetes</taxon>
        <taxon>Mycobacteriales</taxon>
        <taxon>Mycobacteriaceae</taxon>
        <taxon>Mycolicibacterium</taxon>
    </lineage>
</organism>
<dbReference type="OrthoDB" id="4747430at2"/>
<reference evidence="1 2" key="1">
    <citation type="submission" date="2016-12" db="EMBL/GenBank/DDBJ databases">
        <title>The new phylogeny of genus Mycobacterium.</title>
        <authorList>
            <person name="Tortoli E."/>
            <person name="Trovato A."/>
            <person name="Cirillo D.M."/>
        </authorList>
    </citation>
    <scope>NUCLEOTIDE SEQUENCE [LARGE SCALE GENOMIC DNA]</scope>
    <source>
        <strain evidence="1 2">DSM 45130</strain>
    </source>
</reference>
<name>A0A1X0D5F1_9MYCO</name>
<evidence type="ECO:0000313" key="1">
    <source>
        <dbReference type="EMBL" id="ORA67646.1"/>
    </source>
</evidence>
<evidence type="ECO:0000313" key="2">
    <source>
        <dbReference type="Proteomes" id="UP000192801"/>
    </source>
</evidence>
<dbReference type="STRING" id="444597.BST26_15650"/>
<dbReference type="Proteomes" id="UP000192801">
    <property type="component" value="Unassembled WGS sequence"/>
</dbReference>
<keyword evidence="2" id="KW-1185">Reference proteome</keyword>
<dbReference type="AlphaFoldDB" id="A0A1X0D5F1"/>
<protein>
    <submittedName>
        <fullName evidence="1">Uncharacterized protein</fullName>
    </submittedName>
</protein>
<proteinExistence type="predicted"/>
<dbReference type="EMBL" id="MVHS01000042">
    <property type="protein sequence ID" value="ORA67646.1"/>
    <property type="molecule type" value="Genomic_DNA"/>
</dbReference>
<gene>
    <name evidence="1" type="ORF">BST26_15650</name>
</gene>
<comment type="caution">
    <text evidence="1">The sequence shown here is derived from an EMBL/GenBank/DDBJ whole genome shotgun (WGS) entry which is preliminary data.</text>
</comment>